<dbReference type="Proteomes" id="UP000777002">
    <property type="component" value="Unassembled WGS sequence"/>
</dbReference>
<dbReference type="Gene3D" id="2.30.42.10">
    <property type="match status" value="1"/>
</dbReference>
<comment type="caution">
    <text evidence="9">The sequence shown here is derived from an EMBL/GenBank/DDBJ whole genome shotgun (WGS) entry which is preliminary data.</text>
</comment>
<dbReference type="CDD" id="cd07560">
    <property type="entry name" value="Peptidase_S41_CPP"/>
    <property type="match status" value="1"/>
</dbReference>
<evidence type="ECO:0000256" key="7">
    <source>
        <dbReference type="SAM" id="SignalP"/>
    </source>
</evidence>
<gene>
    <name evidence="9" type="ORF">H5985_00760</name>
</gene>
<evidence type="ECO:0000259" key="8">
    <source>
        <dbReference type="PROSITE" id="PS50106"/>
    </source>
</evidence>
<dbReference type="InterPro" id="IPR001478">
    <property type="entry name" value="PDZ"/>
</dbReference>
<dbReference type="SMART" id="SM00228">
    <property type="entry name" value="PDZ"/>
    <property type="match status" value="1"/>
</dbReference>
<dbReference type="EMBL" id="JACJKX010000001">
    <property type="protein sequence ID" value="MBM6927813.1"/>
    <property type="molecule type" value="Genomic_DNA"/>
</dbReference>
<evidence type="ECO:0000256" key="5">
    <source>
        <dbReference type="RuleBase" id="RU004404"/>
    </source>
</evidence>
<protein>
    <submittedName>
        <fullName evidence="9">PDZ domain-containing protein</fullName>
    </submittedName>
</protein>
<accession>A0ABS2GSI3</accession>
<evidence type="ECO:0000313" key="10">
    <source>
        <dbReference type="Proteomes" id="UP000777002"/>
    </source>
</evidence>
<feature type="region of interest" description="Disordered" evidence="6">
    <location>
        <begin position="420"/>
        <end position="442"/>
    </location>
</feature>
<evidence type="ECO:0000256" key="2">
    <source>
        <dbReference type="ARBA" id="ARBA00022670"/>
    </source>
</evidence>
<feature type="region of interest" description="Disordered" evidence="6">
    <location>
        <begin position="472"/>
        <end position="495"/>
    </location>
</feature>
<evidence type="ECO:0000256" key="4">
    <source>
        <dbReference type="ARBA" id="ARBA00022825"/>
    </source>
</evidence>
<keyword evidence="2 5" id="KW-0645">Protease</keyword>
<dbReference type="InterPro" id="IPR004447">
    <property type="entry name" value="Peptidase_S41A"/>
</dbReference>
<evidence type="ECO:0000256" key="6">
    <source>
        <dbReference type="SAM" id="MobiDB-lite"/>
    </source>
</evidence>
<dbReference type="PANTHER" id="PTHR32060:SF30">
    <property type="entry name" value="CARBOXY-TERMINAL PROCESSING PROTEASE CTPA"/>
    <property type="match status" value="1"/>
</dbReference>
<sequence length="495" mass="54603">MKKHSPLRKAFLTVAISLCFAPSVFATEAGQQTAKSPLPLQEIRQFTDVYAAVKAFYVDENQTQDRKLLENALAGMLSGLDPHSAFLDKEAFEEMKEGTEGEFGGLGLEVTMDASGVLVIAPIDDTPAARAGIRAGDIIVKIDDQATRAMTLSENVKLMRGKPKTKIKLVIARKGVDKPLNITITRDIIKVQSVKMKELADGIAYIRISQFQEHTADDLAKYLIELDKKQHLKGLVLDLRNDPGGLLNAAIGVVSAFIEKDKTVVSTKGRTPESNRSFKTRQADYLNHDQDPKEDWVTKVPQSAKTVPMVVLINAASASASEIVSGALQDHKRAKIVGQQSFGKGSVQTVLPLRPLDGGEPSTGIKLTTSRYYTPSGRSIQATGITPDIEIADTPEGNYATFNIREADLAHHLKNDEEKRAYEKKQREESKKQADDAKQPELRYFFGDEKDFQLQQAVKILKGEKYVTGFEKKSETGKKTAKNEKSEVKTQTDKK</sequence>
<evidence type="ECO:0000313" key="9">
    <source>
        <dbReference type="EMBL" id="MBM6927813.1"/>
    </source>
</evidence>
<dbReference type="PANTHER" id="PTHR32060">
    <property type="entry name" value="TAIL-SPECIFIC PROTEASE"/>
    <property type="match status" value="1"/>
</dbReference>
<dbReference type="RefSeq" id="WP_205049403.1">
    <property type="nucleotide sequence ID" value="NZ_JACJKX010000001.1"/>
</dbReference>
<organism evidence="9 10">
    <name type="scientific">Parasutterella secunda</name>
    <dbReference type="NCBI Taxonomy" id="626947"/>
    <lineage>
        <taxon>Bacteria</taxon>
        <taxon>Pseudomonadati</taxon>
        <taxon>Pseudomonadota</taxon>
        <taxon>Betaproteobacteria</taxon>
        <taxon>Burkholderiales</taxon>
        <taxon>Sutterellaceae</taxon>
        <taxon>Parasutterella</taxon>
    </lineage>
</organism>
<dbReference type="Gene3D" id="3.90.226.10">
    <property type="entry name" value="2-enoyl-CoA Hydratase, Chain A, domain 1"/>
    <property type="match status" value="1"/>
</dbReference>
<dbReference type="Pfam" id="PF03572">
    <property type="entry name" value="Peptidase_S41"/>
    <property type="match status" value="1"/>
</dbReference>
<feature type="signal peptide" evidence="7">
    <location>
        <begin position="1"/>
        <end position="26"/>
    </location>
</feature>
<dbReference type="CDD" id="cd06782">
    <property type="entry name" value="cpPDZ_CPP-like"/>
    <property type="match status" value="1"/>
</dbReference>
<dbReference type="SUPFAM" id="SSF50156">
    <property type="entry name" value="PDZ domain-like"/>
    <property type="match status" value="1"/>
</dbReference>
<dbReference type="Gene3D" id="3.30.750.44">
    <property type="match status" value="1"/>
</dbReference>
<keyword evidence="3 5" id="KW-0378">Hydrolase</keyword>
<reference evidence="9 10" key="1">
    <citation type="journal article" date="2021" name="Sci. Rep.">
        <title>The distribution of antibiotic resistance genes in chicken gut microbiota commensals.</title>
        <authorList>
            <person name="Juricova H."/>
            <person name="Matiasovicova J."/>
            <person name="Kubasova T."/>
            <person name="Cejkova D."/>
            <person name="Rychlik I."/>
        </authorList>
    </citation>
    <scope>NUCLEOTIDE SEQUENCE [LARGE SCALE GENOMIC DNA]</scope>
    <source>
        <strain evidence="9 10">An562</strain>
    </source>
</reference>
<dbReference type="PROSITE" id="PS50106">
    <property type="entry name" value="PDZ"/>
    <property type="match status" value="1"/>
</dbReference>
<proteinExistence type="inferred from homology"/>
<dbReference type="InterPro" id="IPR029045">
    <property type="entry name" value="ClpP/crotonase-like_dom_sf"/>
</dbReference>
<dbReference type="SMART" id="SM00245">
    <property type="entry name" value="TSPc"/>
    <property type="match status" value="1"/>
</dbReference>
<evidence type="ECO:0000256" key="1">
    <source>
        <dbReference type="ARBA" id="ARBA00009179"/>
    </source>
</evidence>
<comment type="similarity">
    <text evidence="1 5">Belongs to the peptidase S41A family.</text>
</comment>
<keyword evidence="7" id="KW-0732">Signal</keyword>
<keyword evidence="4 5" id="KW-0720">Serine protease</keyword>
<dbReference type="NCBIfam" id="TIGR00225">
    <property type="entry name" value="prc"/>
    <property type="match status" value="1"/>
</dbReference>
<dbReference type="InterPro" id="IPR036034">
    <property type="entry name" value="PDZ_sf"/>
</dbReference>
<dbReference type="Pfam" id="PF13180">
    <property type="entry name" value="PDZ_2"/>
    <property type="match status" value="1"/>
</dbReference>
<evidence type="ECO:0000256" key="3">
    <source>
        <dbReference type="ARBA" id="ARBA00022801"/>
    </source>
</evidence>
<dbReference type="SUPFAM" id="SSF52096">
    <property type="entry name" value="ClpP/crotonase"/>
    <property type="match status" value="1"/>
</dbReference>
<feature type="domain" description="PDZ" evidence="8">
    <location>
        <begin position="92"/>
        <end position="160"/>
    </location>
</feature>
<keyword evidence="10" id="KW-1185">Reference proteome</keyword>
<name>A0ABS2GSI3_9BURK</name>
<feature type="chain" id="PRO_5045323074" evidence="7">
    <location>
        <begin position="27"/>
        <end position="495"/>
    </location>
</feature>
<dbReference type="InterPro" id="IPR005151">
    <property type="entry name" value="Tail-specific_protease"/>
</dbReference>